<organism evidence="3 4">
    <name type="scientific">Roseovarius litorisediminis</name>
    <dbReference type="NCBI Taxonomy" id="1312363"/>
    <lineage>
        <taxon>Bacteria</taxon>
        <taxon>Pseudomonadati</taxon>
        <taxon>Pseudomonadota</taxon>
        <taxon>Alphaproteobacteria</taxon>
        <taxon>Rhodobacterales</taxon>
        <taxon>Roseobacteraceae</taxon>
        <taxon>Roseovarius</taxon>
    </lineage>
</organism>
<sequence length="294" mass="30455">MDDSGKRQIGIFLMLGSAFLFSTAGIFTKGVTASAWQVIFWRALFSAILVVGTISARRRWRTEVTGMGWRGILAAIIGAGGTAAFLSAFKLTSVANVALIYSMTPLLAALLAWALIREAPGWSVVLGALLGVCGIGVILSGSLGQVHLKGDLLALVMSVALALLFVLYRCWPDTPSAGPTALSSVLLLPVAAVMAPPLAVPLAEIAVMAAFGLVFALASVLMFEGAKCLPSGQTGLLSTAETPFAMVLAWLILAEWPGAATLAGGVLVLAGVMTGSRRPRRNTSSRPLTENSSG</sequence>
<feature type="domain" description="EamA" evidence="2">
    <location>
        <begin position="9"/>
        <end position="139"/>
    </location>
</feature>
<dbReference type="InterPro" id="IPR000620">
    <property type="entry name" value="EamA_dom"/>
</dbReference>
<keyword evidence="4" id="KW-1185">Reference proteome</keyword>
<feature type="transmembrane region" description="Helical" evidence="1">
    <location>
        <begin position="9"/>
        <end position="27"/>
    </location>
</feature>
<protein>
    <submittedName>
        <fullName evidence="3">EamA-like transporter family protein</fullName>
    </submittedName>
</protein>
<dbReference type="OrthoDB" id="8690132at2"/>
<accession>A0A1Y5RXL0</accession>
<dbReference type="Pfam" id="PF00892">
    <property type="entry name" value="EamA"/>
    <property type="match status" value="2"/>
</dbReference>
<dbReference type="PANTHER" id="PTHR22911:SF135">
    <property type="entry name" value="BLR4310 PROTEIN"/>
    <property type="match status" value="1"/>
</dbReference>
<feature type="domain" description="EamA" evidence="2">
    <location>
        <begin position="149"/>
        <end position="273"/>
    </location>
</feature>
<keyword evidence="1" id="KW-1133">Transmembrane helix</keyword>
<evidence type="ECO:0000313" key="4">
    <source>
        <dbReference type="Proteomes" id="UP000193827"/>
    </source>
</evidence>
<feature type="transmembrane region" description="Helical" evidence="1">
    <location>
        <begin position="180"/>
        <end position="199"/>
    </location>
</feature>
<dbReference type="RefSeq" id="WP_085891520.1">
    <property type="nucleotide sequence ID" value="NZ_FWFL01000003.1"/>
</dbReference>
<feature type="transmembrane region" description="Helical" evidence="1">
    <location>
        <begin position="68"/>
        <end position="89"/>
    </location>
</feature>
<keyword evidence="1" id="KW-0812">Transmembrane</keyword>
<feature type="transmembrane region" description="Helical" evidence="1">
    <location>
        <begin position="235"/>
        <end position="253"/>
    </location>
</feature>
<reference evidence="3 4" key="1">
    <citation type="submission" date="2017-03" db="EMBL/GenBank/DDBJ databases">
        <authorList>
            <person name="Afonso C.L."/>
            <person name="Miller P.J."/>
            <person name="Scott M.A."/>
            <person name="Spackman E."/>
            <person name="Goraichik I."/>
            <person name="Dimitrov K.M."/>
            <person name="Suarez D.L."/>
            <person name="Swayne D.E."/>
        </authorList>
    </citation>
    <scope>NUCLEOTIDE SEQUENCE [LARGE SCALE GENOMIC DNA]</scope>
    <source>
        <strain evidence="3 4">CECT 8287</strain>
    </source>
</reference>
<gene>
    <name evidence="3" type="ORF">PEL8287_01243</name>
</gene>
<feature type="transmembrane region" description="Helical" evidence="1">
    <location>
        <begin position="39"/>
        <end position="56"/>
    </location>
</feature>
<dbReference type="SUPFAM" id="SSF103481">
    <property type="entry name" value="Multidrug resistance efflux transporter EmrE"/>
    <property type="match status" value="2"/>
</dbReference>
<name>A0A1Y5RXL0_9RHOB</name>
<feature type="transmembrane region" description="Helical" evidence="1">
    <location>
        <begin position="152"/>
        <end position="168"/>
    </location>
</feature>
<dbReference type="PANTHER" id="PTHR22911">
    <property type="entry name" value="ACYL-MALONYL CONDENSING ENZYME-RELATED"/>
    <property type="match status" value="1"/>
</dbReference>
<keyword evidence="1" id="KW-0472">Membrane</keyword>
<dbReference type="EMBL" id="FWFL01000003">
    <property type="protein sequence ID" value="SLN27675.1"/>
    <property type="molecule type" value="Genomic_DNA"/>
</dbReference>
<feature type="transmembrane region" description="Helical" evidence="1">
    <location>
        <begin position="259"/>
        <end position="276"/>
    </location>
</feature>
<dbReference type="Proteomes" id="UP000193827">
    <property type="component" value="Unassembled WGS sequence"/>
</dbReference>
<evidence type="ECO:0000259" key="2">
    <source>
        <dbReference type="Pfam" id="PF00892"/>
    </source>
</evidence>
<dbReference type="GO" id="GO:0016020">
    <property type="term" value="C:membrane"/>
    <property type="evidence" value="ECO:0007669"/>
    <property type="project" value="InterPro"/>
</dbReference>
<evidence type="ECO:0000313" key="3">
    <source>
        <dbReference type="EMBL" id="SLN27675.1"/>
    </source>
</evidence>
<dbReference type="AlphaFoldDB" id="A0A1Y5RXL0"/>
<evidence type="ECO:0000256" key="1">
    <source>
        <dbReference type="SAM" id="Phobius"/>
    </source>
</evidence>
<feature type="transmembrane region" description="Helical" evidence="1">
    <location>
        <begin position="95"/>
        <end position="116"/>
    </location>
</feature>
<dbReference type="InterPro" id="IPR037185">
    <property type="entry name" value="EmrE-like"/>
</dbReference>
<proteinExistence type="predicted"/>
<feature type="transmembrane region" description="Helical" evidence="1">
    <location>
        <begin position="123"/>
        <end position="146"/>
    </location>
</feature>
<feature type="transmembrane region" description="Helical" evidence="1">
    <location>
        <begin position="205"/>
        <end position="223"/>
    </location>
</feature>